<feature type="transmembrane region" description="Helical" evidence="8">
    <location>
        <begin position="214"/>
        <end position="230"/>
    </location>
</feature>
<keyword evidence="7" id="KW-0675">Receptor</keyword>
<feature type="transmembrane region" description="Helical" evidence="8">
    <location>
        <begin position="291"/>
        <end position="316"/>
    </location>
</feature>
<evidence type="ECO:0000256" key="5">
    <source>
        <dbReference type="ARBA" id="ARBA00022989"/>
    </source>
</evidence>
<organism evidence="9 10">
    <name type="scientific">Basidiobolus meristosporus CBS 931.73</name>
    <dbReference type="NCBI Taxonomy" id="1314790"/>
    <lineage>
        <taxon>Eukaryota</taxon>
        <taxon>Fungi</taxon>
        <taxon>Fungi incertae sedis</taxon>
        <taxon>Zoopagomycota</taxon>
        <taxon>Entomophthoromycotina</taxon>
        <taxon>Basidiobolomycetes</taxon>
        <taxon>Basidiobolales</taxon>
        <taxon>Basidiobolaceae</taxon>
        <taxon>Basidiobolus</taxon>
    </lineage>
</organism>
<keyword evidence="5 8" id="KW-1133">Transmembrane helix</keyword>
<accession>A0A1Y1WSY7</accession>
<reference evidence="9 10" key="1">
    <citation type="submission" date="2016-07" db="EMBL/GenBank/DDBJ databases">
        <title>Pervasive Adenine N6-methylation of Active Genes in Fungi.</title>
        <authorList>
            <consortium name="DOE Joint Genome Institute"/>
            <person name="Mondo S.J."/>
            <person name="Dannebaum R.O."/>
            <person name="Kuo R.C."/>
            <person name="Labutti K."/>
            <person name="Haridas S."/>
            <person name="Kuo A."/>
            <person name="Salamov A."/>
            <person name="Ahrendt S.R."/>
            <person name="Lipzen A."/>
            <person name="Sullivan W."/>
            <person name="Andreopoulos W.B."/>
            <person name="Clum A."/>
            <person name="Lindquist E."/>
            <person name="Daum C."/>
            <person name="Ramamoorthy G.K."/>
            <person name="Gryganskyi A."/>
            <person name="Culley D."/>
            <person name="Magnuson J.K."/>
            <person name="James T.Y."/>
            <person name="O'Malley M.A."/>
            <person name="Stajich J.E."/>
            <person name="Spatafora J.W."/>
            <person name="Visel A."/>
            <person name="Grigoriev I.V."/>
        </authorList>
    </citation>
    <scope>NUCLEOTIDE SEQUENCE [LARGE SCALE GENOMIC DNA]</scope>
    <source>
        <strain evidence="9 10">CBS 931.73</strain>
    </source>
</reference>
<evidence type="ECO:0000256" key="4">
    <source>
        <dbReference type="ARBA" id="ARBA00022692"/>
    </source>
</evidence>
<feature type="transmembrane region" description="Helical" evidence="8">
    <location>
        <begin position="260"/>
        <end position="279"/>
    </location>
</feature>
<evidence type="ECO:0000256" key="6">
    <source>
        <dbReference type="ARBA" id="ARBA00023136"/>
    </source>
</evidence>
<feature type="transmembrane region" description="Helical" evidence="8">
    <location>
        <begin position="236"/>
        <end position="253"/>
    </location>
</feature>
<keyword evidence="10" id="KW-1185">Reference proteome</keyword>
<comment type="subcellular location">
    <subcellularLocation>
        <location evidence="1">Cell membrane</location>
        <topology evidence="1">Multi-pass membrane protein</topology>
    </subcellularLocation>
</comment>
<evidence type="ECO:0000313" key="9">
    <source>
        <dbReference type="EMBL" id="ORX76505.1"/>
    </source>
</evidence>
<dbReference type="PANTHER" id="PTHR21444">
    <property type="entry name" value="COILED-COIL DOMAIN-CONTAINING PROTEIN 180"/>
    <property type="match status" value="1"/>
</dbReference>
<evidence type="ECO:0000256" key="3">
    <source>
        <dbReference type="ARBA" id="ARBA00022475"/>
    </source>
</evidence>
<feature type="transmembrane region" description="Helical" evidence="8">
    <location>
        <begin position="174"/>
        <end position="194"/>
    </location>
</feature>
<comment type="caution">
    <text evidence="9">The sequence shown here is derived from an EMBL/GenBank/DDBJ whole genome shotgun (WGS) entry which is preliminary data.</text>
</comment>
<dbReference type="AlphaFoldDB" id="A0A1Y1WSY7"/>
<protein>
    <submittedName>
        <fullName evidence="9">Uncharacterized protein</fullName>
    </submittedName>
</protein>
<feature type="transmembrane region" description="Helical" evidence="8">
    <location>
        <begin position="471"/>
        <end position="496"/>
    </location>
</feature>
<dbReference type="InParanoid" id="A0A1Y1WSY7"/>
<evidence type="ECO:0000256" key="1">
    <source>
        <dbReference type="ARBA" id="ARBA00004651"/>
    </source>
</evidence>
<dbReference type="PANTHER" id="PTHR21444:SF15">
    <property type="entry name" value="RECEPTOR FOR RETINOL UPTAKE STRA6"/>
    <property type="match status" value="1"/>
</dbReference>
<dbReference type="GO" id="GO:0038023">
    <property type="term" value="F:signaling receptor activity"/>
    <property type="evidence" value="ECO:0007669"/>
    <property type="project" value="InterPro"/>
</dbReference>
<evidence type="ECO:0000256" key="7">
    <source>
        <dbReference type="ARBA" id="ARBA00023170"/>
    </source>
</evidence>
<dbReference type="Pfam" id="PF14752">
    <property type="entry name" value="RBP_receptor"/>
    <property type="match status" value="2"/>
</dbReference>
<feature type="transmembrane region" description="Helical" evidence="8">
    <location>
        <begin position="360"/>
        <end position="382"/>
    </location>
</feature>
<dbReference type="EMBL" id="MCFE01000936">
    <property type="protein sequence ID" value="ORX76505.1"/>
    <property type="molecule type" value="Genomic_DNA"/>
</dbReference>
<keyword evidence="3" id="KW-1003">Cell membrane</keyword>
<dbReference type="Proteomes" id="UP000193498">
    <property type="component" value="Unassembled WGS sequence"/>
</dbReference>
<proteinExistence type="predicted"/>
<feature type="transmembrane region" description="Helical" evidence="8">
    <location>
        <begin position="547"/>
        <end position="568"/>
    </location>
</feature>
<evidence type="ECO:0000313" key="10">
    <source>
        <dbReference type="Proteomes" id="UP000193498"/>
    </source>
</evidence>
<evidence type="ECO:0000256" key="2">
    <source>
        <dbReference type="ARBA" id="ARBA00022448"/>
    </source>
</evidence>
<feature type="transmembrane region" description="Helical" evidence="8">
    <location>
        <begin position="402"/>
        <end position="424"/>
    </location>
</feature>
<dbReference type="STRING" id="1314790.A0A1Y1WSY7"/>
<keyword evidence="4 8" id="KW-0812">Transmembrane</keyword>
<keyword evidence="2" id="KW-0813">Transport</keyword>
<dbReference type="InterPro" id="IPR026612">
    <property type="entry name" value="STRA6-like"/>
</dbReference>
<sequence>MLPSDRCDLDAPNTPWVFKNDEWIMLNGLCCSATAIRPNPPAQESLIELKQTVGKEKIAPFISKIDKGLMVAKIRYSSESIIAISTAYSFKDTNLTLAFYDANNAVIDQVQGLNRDSWPIESYQPFEVPPNTRSIDLILQASSHGVKCFNGFVLYLEQAYYDAYIVKHFENISVAAMCVSMGAIIVVPFLILIFGRNNIPFPIPINLLKRRKDNRISIVLFGIVAQLVFYTKGLFLILLLLWNGLLLYPLFLCYEQSHKLLGSILGVIVSAALFLQYIGNIVEAYYRELGFGRITTIMSNVPVVLFTFILIIYFLACMFSARASRSQEADDKSPPGFFATIRHPGEVLSYRRYKRDIVRYVEIPDMIHFTLATITLIIMQAVAFGNEMGGVLGEDMDTAGKVLLAMKASTFLSVLVGGFGIILFTSGVKYRFQRDLVQLRLGNYSLFHHRKGNDISMNDFLKFYGAAIGNAFFASLVVIIQLFLILILISAIVLIIPVRNFIVRWLLLSFLLPIFISWVISKLVGLITTLIFIIPGTKFWLRRRNGFMHWSFLAIFVHIPSGITGWVGRMIKAFFTIFMFSSRVDRNVLHVNLRSSDSGYNAYLGLLLSEHYYYNPINMVFLCLMLGKSHHEAPLKIESNSWRKLIRSPFALVGDKEDVVEEMKSITIMTARLESRRLVARNRWHLAYTLVNNPKLRDLRRHGESRSSKSESNSS</sequence>
<dbReference type="OrthoDB" id="2376984at2759"/>
<name>A0A1Y1WSY7_9FUNG</name>
<evidence type="ECO:0000256" key="8">
    <source>
        <dbReference type="SAM" id="Phobius"/>
    </source>
</evidence>
<feature type="transmembrane region" description="Helical" evidence="8">
    <location>
        <begin position="502"/>
        <end position="535"/>
    </location>
</feature>
<dbReference type="GO" id="GO:0005886">
    <property type="term" value="C:plasma membrane"/>
    <property type="evidence" value="ECO:0007669"/>
    <property type="project" value="UniProtKB-SubCell"/>
</dbReference>
<keyword evidence="6 8" id="KW-0472">Membrane</keyword>
<gene>
    <name evidence="9" type="ORF">K493DRAFT_363692</name>
</gene>